<gene>
    <name evidence="8" type="ORF">P4G45_09515</name>
</gene>
<dbReference type="GO" id="GO:0009007">
    <property type="term" value="F:site-specific DNA-methyltransferase (adenine-specific) activity"/>
    <property type="evidence" value="ECO:0007669"/>
    <property type="project" value="UniProtKB-EC"/>
</dbReference>
<dbReference type="AlphaFoldDB" id="A0AAU7CTE7"/>
<evidence type="ECO:0000256" key="3">
    <source>
        <dbReference type="ARBA" id="ARBA00022679"/>
    </source>
</evidence>
<proteinExistence type="predicted"/>
<dbReference type="InterPro" id="IPR011639">
    <property type="entry name" value="MethylTrfase_TaqI-like_dom"/>
</dbReference>
<keyword evidence="3" id="KW-0808">Transferase</keyword>
<accession>A0AAU7CTE7</accession>
<evidence type="ECO:0000259" key="7">
    <source>
        <dbReference type="Pfam" id="PF25120"/>
    </source>
</evidence>
<dbReference type="KEGG" id="epl:P4G45_09515"/>
<evidence type="ECO:0000256" key="2">
    <source>
        <dbReference type="ARBA" id="ARBA00022603"/>
    </source>
</evidence>
<dbReference type="Pfam" id="PF07669">
    <property type="entry name" value="Eco57I"/>
    <property type="match status" value="1"/>
</dbReference>
<dbReference type="PRINTS" id="PR00507">
    <property type="entry name" value="N12N6MTFRASE"/>
</dbReference>
<evidence type="ECO:0000313" key="8">
    <source>
        <dbReference type="EMBL" id="XBH08734.1"/>
    </source>
</evidence>
<protein>
    <recommendedName>
        <fullName evidence="1">site-specific DNA-methyltransferase (adenine-specific)</fullName>
        <ecNumber evidence="1">2.1.1.72</ecNumber>
    </recommendedName>
</protein>
<keyword evidence="4" id="KW-0949">S-adenosyl-L-methionine</keyword>
<name>A0AAU7CTE7_9BACT</name>
<dbReference type="EC" id="2.1.1.72" evidence="1"/>
<dbReference type="PROSITE" id="PS00092">
    <property type="entry name" value="N6_MTASE"/>
    <property type="match status" value="1"/>
</dbReference>
<feature type="domain" description="Type II methyltransferase M.TaqI-like" evidence="6">
    <location>
        <begin position="570"/>
        <end position="813"/>
    </location>
</feature>
<dbReference type="RefSeq" id="WP_348266244.1">
    <property type="nucleotide sequence ID" value="NZ_CP121194.1"/>
</dbReference>
<evidence type="ECO:0000259" key="6">
    <source>
        <dbReference type="Pfam" id="PF07669"/>
    </source>
</evidence>
<dbReference type="Gene3D" id="3.40.50.150">
    <property type="entry name" value="Vaccinia Virus protein VP39"/>
    <property type="match status" value="1"/>
</dbReference>
<keyword evidence="2" id="KW-0489">Methyltransferase</keyword>
<comment type="catalytic activity">
    <reaction evidence="5">
        <text>a 2'-deoxyadenosine in DNA + S-adenosyl-L-methionine = an N(6)-methyl-2'-deoxyadenosine in DNA + S-adenosyl-L-homocysteine + H(+)</text>
        <dbReference type="Rhea" id="RHEA:15197"/>
        <dbReference type="Rhea" id="RHEA-COMP:12418"/>
        <dbReference type="Rhea" id="RHEA-COMP:12419"/>
        <dbReference type="ChEBI" id="CHEBI:15378"/>
        <dbReference type="ChEBI" id="CHEBI:57856"/>
        <dbReference type="ChEBI" id="CHEBI:59789"/>
        <dbReference type="ChEBI" id="CHEBI:90615"/>
        <dbReference type="ChEBI" id="CHEBI:90616"/>
        <dbReference type="EC" id="2.1.1.72"/>
    </reaction>
</comment>
<organism evidence="8">
    <name type="scientific">Edaphobacter paludis</name>
    <dbReference type="NCBI Taxonomy" id="3035702"/>
    <lineage>
        <taxon>Bacteria</taxon>
        <taxon>Pseudomonadati</taxon>
        <taxon>Acidobacteriota</taxon>
        <taxon>Terriglobia</taxon>
        <taxon>Terriglobales</taxon>
        <taxon>Acidobacteriaceae</taxon>
        <taxon>Edaphobacter</taxon>
    </lineage>
</organism>
<dbReference type="GO" id="GO:0003676">
    <property type="term" value="F:nucleic acid binding"/>
    <property type="evidence" value="ECO:0007669"/>
    <property type="project" value="InterPro"/>
</dbReference>
<dbReference type="InterPro" id="IPR050953">
    <property type="entry name" value="N4_N6_ade-DNA_methylase"/>
</dbReference>
<dbReference type="REBASE" id="835068">
    <property type="entry name" value="Esp919ORF9515P"/>
</dbReference>
<evidence type="ECO:0000256" key="4">
    <source>
        <dbReference type="ARBA" id="ARBA00022691"/>
    </source>
</evidence>
<dbReference type="SUPFAM" id="SSF53335">
    <property type="entry name" value="S-adenosyl-L-methionine-dependent methyltransferases"/>
    <property type="match status" value="1"/>
</dbReference>
<dbReference type="GO" id="GO:0006304">
    <property type="term" value="P:DNA modification"/>
    <property type="evidence" value="ECO:0007669"/>
    <property type="project" value="InterPro"/>
</dbReference>
<sequence length="1080" mass="123387">MPIDRERSRQCLKAFDFRKLFLEELGWDKFSSKLVKQIDGVEYSFHAVAEKRGVVVLVADSIPDYAVRVKLDKLIAKDHFEHLIVFSDKAQGRQVWQWVRKETGKPTAVRTYHFSSHTASGQAGELLLQKLDNLVFTLEEEESIRTGTVTGRLKAFDVEKVTKKFYERFKTEHASFLGFIKGIPDKQMESWYASVMINRLMFLYFIQEKGFLNGDPDYLRNKLAESSARKPNAYYAEFLSPLFFQGFARKKADRSAATNKLLGEIPYLNGGLFQKHQIEEVHGKTIVIVDKAFEKLFDFFKEYNWHLDEREDHNDREINPDVLGYIFEKYINQKQMGAYYTKEDITEYISQNTIIPFLLDEARKGCAVAFTPEGSVWRLLRDDPDRYIHDAMKKGASLALPSDIEAGVHDVARRSGWNKTAPEEYALPTEIWREAIDRHQRYRAVKAKLAIGEVHEVNDLVTLNLNIRQFAQDAIQFSEGPELLRAIWKAIEKVSVLDPTCGSGAFLFAALNILKPLYEACLQRMRGFVEDLEAAGPHHPKKFEDFKSIITESQKHPRQDYFILKAIIVNNLFGVDIMEEAVEICKLRLFLKLVAQVESQDRIEPLPDIDFNIRAGNTLIGYTHYEDVEKAVEAKLDFGSALARIQDRALVLDSAVDVFRKQQTQLDGTVTAEDKMELRGRFSDLENELNDYLSGEYDVKKTGMKKWKETHKPFHWFCDFHRIMSAGGFDVIIGNPPWKEYAAIRQQYRLFGYVTEPCGNLHGMTTERAINLVREGGRVSFIVQLPLTSSSRMNTVRSLLRTSSSYISVIPFDDRPGKLFDGLQHCRSVVFTCRKDDRSPKFEVVSRYQRWPSEARSTLFSTLSFSLGNVEDSITRHFAKLGSPQARNVIEKLQSDTNGSFGLSLSSQKTSDFIFYQEATQYWIKATVGLPFYSKNGQTGAPAHGRYLSFRDSDAAHAANAILNSSLFYLYFIVFGDCFHLSDTLVSNFPTPPSALTDPRLVALNKKLLEDLNRNATTKTITTKDDDSISYAEFSTGPSKPIIDQIDRVMAAHYGLTGDELDFIINYDFKFRLGADVDEA</sequence>
<feature type="domain" description="DUF7814" evidence="7">
    <location>
        <begin position="237"/>
        <end position="328"/>
    </location>
</feature>
<evidence type="ECO:0000256" key="5">
    <source>
        <dbReference type="ARBA" id="ARBA00047942"/>
    </source>
</evidence>
<dbReference type="Pfam" id="PF25120">
    <property type="entry name" value="DUF7814"/>
    <property type="match status" value="1"/>
</dbReference>
<dbReference type="PANTHER" id="PTHR33841">
    <property type="entry name" value="DNA METHYLTRANSFERASE YEEA-RELATED"/>
    <property type="match status" value="1"/>
</dbReference>
<dbReference type="InterPro" id="IPR029063">
    <property type="entry name" value="SAM-dependent_MTases_sf"/>
</dbReference>
<dbReference type="InterPro" id="IPR056716">
    <property type="entry name" value="DUF7814"/>
</dbReference>
<dbReference type="EMBL" id="CP121194">
    <property type="protein sequence ID" value="XBH08734.1"/>
    <property type="molecule type" value="Genomic_DNA"/>
</dbReference>
<dbReference type="InterPro" id="IPR002052">
    <property type="entry name" value="DNA_methylase_N6_adenine_CS"/>
</dbReference>
<reference evidence="8" key="1">
    <citation type="submission" date="2023-03" db="EMBL/GenBank/DDBJ databases">
        <title>Edaphobacter sp.</title>
        <authorList>
            <person name="Huber K.J."/>
            <person name="Papendorf J."/>
            <person name="Pilke C."/>
            <person name="Bunk B."/>
            <person name="Sproeer C."/>
            <person name="Pester M."/>
        </authorList>
    </citation>
    <scope>NUCLEOTIDE SEQUENCE</scope>
    <source>
        <strain evidence="8">DSM 109919</strain>
    </source>
</reference>
<evidence type="ECO:0000256" key="1">
    <source>
        <dbReference type="ARBA" id="ARBA00011900"/>
    </source>
</evidence>
<dbReference type="GO" id="GO:0032259">
    <property type="term" value="P:methylation"/>
    <property type="evidence" value="ECO:0007669"/>
    <property type="project" value="UniProtKB-KW"/>
</dbReference>
<dbReference type="PANTHER" id="PTHR33841:SF1">
    <property type="entry name" value="DNA METHYLTRANSFERASE A"/>
    <property type="match status" value="1"/>
</dbReference>